<reference evidence="2" key="1">
    <citation type="submission" date="2019-06" db="EMBL/GenBank/DDBJ databases">
        <title>Alistipes onderdonkii subsp. vulgaris subsp. nov., Alistipes dispar sp. nov. and Alistipes communis sp. nov., isolated from human faeces, and creation of Alistipes onderdonkii subsp. onderdonkii subsp. nov.</title>
        <authorList>
            <person name="Sakamoto M."/>
            <person name="Ikeyama N."/>
            <person name="Ogata Y."/>
            <person name="Suda W."/>
            <person name="Iino T."/>
            <person name="Hattori M."/>
            <person name="Ohkuma M."/>
        </authorList>
    </citation>
    <scope>NUCLEOTIDE SEQUENCE [LARGE SCALE GENOMIC DNA]</scope>
    <source>
        <strain evidence="2">5CBH24</strain>
    </source>
</reference>
<name>A0A4Y1WSW0_9BACT</name>
<dbReference type="Proteomes" id="UP000318946">
    <property type="component" value="Chromosome"/>
</dbReference>
<sequence>MYYLCPKVKGTGMKKDEGFSVEVESRYEGWWRYNVTILCGCFDADGDRIGFASAESVVAPVGSDLSAPPEGAAAERRIGIRSVACDHIVMYVYIVPHTLPETREIGNVAPFDVRLRVGYGGVPFGDMHYRINQWSGASLEIKLRNDGKPFRA</sequence>
<dbReference type="AlphaFoldDB" id="A0A4Y1WSW0"/>
<proteinExistence type="predicted"/>
<dbReference type="OrthoDB" id="1001407at2"/>
<evidence type="ECO:0000313" key="2">
    <source>
        <dbReference type="Proteomes" id="UP000318946"/>
    </source>
</evidence>
<dbReference type="KEGG" id="acou:A5CBH24_04810"/>
<gene>
    <name evidence="1" type="ORF">A5CBH24_04810</name>
</gene>
<protein>
    <submittedName>
        <fullName evidence="1">Uncharacterized protein</fullName>
    </submittedName>
</protein>
<accession>A0A4Y1WSW0</accession>
<dbReference type="EMBL" id="AP019735">
    <property type="protein sequence ID" value="BBL03168.1"/>
    <property type="molecule type" value="Genomic_DNA"/>
</dbReference>
<organism evidence="1 2">
    <name type="scientific">Alistipes communis</name>
    <dbReference type="NCBI Taxonomy" id="2585118"/>
    <lineage>
        <taxon>Bacteria</taxon>
        <taxon>Pseudomonadati</taxon>
        <taxon>Bacteroidota</taxon>
        <taxon>Bacteroidia</taxon>
        <taxon>Bacteroidales</taxon>
        <taxon>Rikenellaceae</taxon>
        <taxon>Alistipes</taxon>
    </lineage>
</organism>
<evidence type="ECO:0000313" key="1">
    <source>
        <dbReference type="EMBL" id="BBL03168.1"/>
    </source>
</evidence>
<keyword evidence="2" id="KW-1185">Reference proteome</keyword>